<feature type="chain" id="PRO_5035841867" evidence="2">
    <location>
        <begin position="24"/>
        <end position="127"/>
    </location>
</feature>
<evidence type="ECO:0000256" key="1">
    <source>
        <dbReference type="ARBA" id="ARBA00022729"/>
    </source>
</evidence>
<proteinExistence type="predicted"/>
<gene>
    <name evidence="3" type="ORF">PVAP13_8NG239300</name>
</gene>
<comment type="caution">
    <text evidence="3">The sequence shown here is derived from an EMBL/GenBank/DDBJ whole genome shotgun (WGS) entry which is preliminary data.</text>
</comment>
<dbReference type="PANTHER" id="PTHR33184:SF28">
    <property type="entry name" value="EXPRESSED PROTEIN"/>
    <property type="match status" value="1"/>
</dbReference>
<keyword evidence="4" id="KW-1185">Reference proteome</keyword>
<evidence type="ECO:0000313" key="4">
    <source>
        <dbReference type="Proteomes" id="UP000823388"/>
    </source>
</evidence>
<accession>A0A8T0PEU8</accession>
<dbReference type="PANTHER" id="PTHR33184">
    <property type="entry name" value="PROTEIN TAPETUM DETERMINANT 1-LIKE-RELATED"/>
    <property type="match status" value="1"/>
</dbReference>
<evidence type="ECO:0000256" key="2">
    <source>
        <dbReference type="SAM" id="SignalP"/>
    </source>
</evidence>
<dbReference type="AlphaFoldDB" id="A0A8T0PEU8"/>
<organism evidence="3 4">
    <name type="scientific">Panicum virgatum</name>
    <name type="common">Blackwell switchgrass</name>
    <dbReference type="NCBI Taxonomy" id="38727"/>
    <lineage>
        <taxon>Eukaryota</taxon>
        <taxon>Viridiplantae</taxon>
        <taxon>Streptophyta</taxon>
        <taxon>Embryophyta</taxon>
        <taxon>Tracheophyta</taxon>
        <taxon>Spermatophyta</taxon>
        <taxon>Magnoliopsida</taxon>
        <taxon>Liliopsida</taxon>
        <taxon>Poales</taxon>
        <taxon>Poaceae</taxon>
        <taxon>PACMAD clade</taxon>
        <taxon>Panicoideae</taxon>
        <taxon>Panicodae</taxon>
        <taxon>Paniceae</taxon>
        <taxon>Panicinae</taxon>
        <taxon>Panicum</taxon>
        <taxon>Panicum sect. Hiantes</taxon>
    </lineage>
</organism>
<dbReference type="GO" id="GO:0001709">
    <property type="term" value="P:cell fate determination"/>
    <property type="evidence" value="ECO:0007669"/>
    <property type="project" value="TreeGrafter"/>
</dbReference>
<feature type="signal peptide" evidence="2">
    <location>
        <begin position="1"/>
        <end position="23"/>
    </location>
</feature>
<sequence length="127" mass="13486">MATAHKLLIIALFFSVSLRGANGERCGTSSIQVQTINTGVMVSGGDTMFEVEVKNLCPCSVKNVRLDGGGFATTVAVDPAVFRADDGGVYLVNGGQPIASMGAVSFHYAWDHFFPITPRSLEVDEQC</sequence>
<dbReference type="Proteomes" id="UP000823388">
    <property type="component" value="Chromosome 8N"/>
</dbReference>
<dbReference type="InterPro" id="IPR040361">
    <property type="entry name" value="TPD1"/>
</dbReference>
<dbReference type="EMBL" id="CM029052">
    <property type="protein sequence ID" value="KAG2557736.1"/>
    <property type="molecule type" value="Genomic_DNA"/>
</dbReference>
<reference evidence="3" key="1">
    <citation type="submission" date="2020-05" db="EMBL/GenBank/DDBJ databases">
        <title>WGS assembly of Panicum virgatum.</title>
        <authorList>
            <person name="Lovell J.T."/>
            <person name="Jenkins J."/>
            <person name="Shu S."/>
            <person name="Juenger T.E."/>
            <person name="Schmutz J."/>
        </authorList>
    </citation>
    <scope>NUCLEOTIDE SEQUENCE</scope>
    <source>
        <strain evidence="3">AP13</strain>
    </source>
</reference>
<keyword evidence="1 2" id="KW-0732">Signal</keyword>
<protein>
    <submittedName>
        <fullName evidence="3">Uncharacterized protein</fullName>
    </submittedName>
</protein>
<dbReference type="Pfam" id="PF24068">
    <property type="entry name" value="TPD1_C"/>
    <property type="match status" value="1"/>
</dbReference>
<dbReference type="OrthoDB" id="603213at2759"/>
<name>A0A8T0PEU8_PANVG</name>
<evidence type="ECO:0000313" key="3">
    <source>
        <dbReference type="EMBL" id="KAG2557736.1"/>
    </source>
</evidence>